<evidence type="ECO:0000256" key="14">
    <source>
        <dbReference type="ARBA" id="ARBA00048329"/>
    </source>
</evidence>
<dbReference type="InterPro" id="IPR000719">
    <property type="entry name" value="Prot_kinase_dom"/>
</dbReference>
<keyword evidence="9 15" id="KW-0547">Nucleotide-binding</keyword>
<dbReference type="CDD" id="cd14059">
    <property type="entry name" value="STKc_MAP3K12_13"/>
    <property type="match status" value="1"/>
</dbReference>
<feature type="region of interest" description="Disordered" evidence="19">
    <location>
        <begin position="552"/>
        <end position="650"/>
    </location>
</feature>
<dbReference type="EC" id="2.7.11.25" evidence="4 15"/>
<evidence type="ECO:0000256" key="15">
    <source>
        <dbReference type="PIRNR" id="PIRNR038165"/>
    </source>
</evidence>
<dbReference type="FunFam" id="3.30.200.20:FF:000095">
    <property type="entry name" value="Mitogen-activated protein kinase kinase kinase 12"/>
    <property type="match status" value="1"/>
</dbReference>
<feature type="active site" description="Proton acceptor" evidence="16">
    <location>
        <position position="303"/>
    </location>
</feature>
<feature type="coiled-coil region" evidence="18">
    <location>
        <begin position="479"/>
        <end position="520"/>
    </location>
</feature>
<dbReference type="PROSITE" id="PS50011">
    <property type="entry name" value="PROTEIN_KINASE_DOM"/>
    <property type="match status" value="1"/>
</dbReference>
<evidence type="ECO:0000256" key="3">
    <source>
        <dbReference type="ARBA" id="ARBA00006529"/>
    </source>
</evidence>
<dbReference type="SMART" id="SM00220">
    <property type="entry name" value="S_TKc"/>
    <property type="match status" value="1"/>
</dbReference>
<dbReference type="PANTHER" id="PTHR44329:SF304">
    <property type="entry name" value="MITOGEN-ACTIVATED PROTEIN KINASE KINASE KINASE 13-LIKE ISOFORM X1"/>
    <property type="match status" value="1"/>
</dbReference>
<feature type="binding site" evidence="17">
    <location>
        <position position="219"/>
    </location>
    <ligand>
        <name>ATP</name>
        <dbReference type="ChEBI" id="CHEBI:30616"/>
    </ligand>
</feature>
<dbReference type="RefSeq" id="XP_055870101.1">
    <property type="nucleotide sequence ID" value="XM_056014126.1"/>
</dbReference>
<dbReference type="FunFam" id="1.10.510.10:FF:000087">
    <property type="entry name" value="Mitogen-activated protein kinase kinase kinase 12"/>
    <property type="match status" value="1"/>
</dbReference>
<keyword evidence="21" id="KW-1185">Reference proteome</keyword>
<evidence type="ECO:0000313" key="21">
    <source>
        <dbReference type="Proteomes" id="UP001165740"/>
    </source>
</evidence>
<keyword evidence="10 15" id="KW-0418">Kinase</keyword>
<proteinExistence type="inferred from homology"/>
<feature type="region of interest" description="Disordered" evidence="19">
    <location>
        <begin position="932"/>
        <end position="1036"/>
    </location>
</feature>
<gene>
    <name evidence="22 23 24 25" type="primary">LOC106074070</name>
</gene>
<dbReference type="Gene3D" id="3.30.200.20">
    <property type="entry name" value="Phosphorylase Kinase, domain 1"/>
    <property type="match status" value="1"/>
</dbReference>
<feature type="region of interest" description="Disordered" evidence="19">
    <location>
        <begin position="112"/>
        <end position="138"/>
    </location>
</feature>
<feature type="region of interest" description="Disordered" evidence="19">
    <location>
        <begin position="757"/>
        <end position="862"/>
    </location>
</feature>
<keyword evidence="8" id="KW-0677">Repeat</keyword>
<feature type="compositionally biased region" description="Basic residues" evidence="19">
    <location>
        <begin position="594"/>
        <end position="605"/>
    </location>
</feature>
<protein>
    <recommendedName>
        <fullName evidence="4 15">Mitogen-activated protein kinase kinase kinase</fullName>
        <ecNumber evidence="4 15">2.7.11.25</ecNumber>
    </recommendedName>
</protein>
<comment type="subcellular location">
    <subcellularLocation>
        <location evidence="2">Cytoplasm</location>
    </subcellularLocation>
    <subcellularLocation>
        <location evidence="1">Membrane</location>
    </subcellularLocation>
</comment>
<keyword evidence="18" id="KW-0175">Coiled coil</keyword>
<evidence type="ECO:0000256" key="12">
    <source>
        <dbReference type="ARBA" id="ARBA00023136"/>
    </source>
</evidence>
<evidence type="ECO:0000256" key="19">
    <source>
        <dbReference type="SAM" id="MobiDB-lite"/>
    </source>
</evidence>
<evidence type="ECO:0000256" key="6">
    <source>
        <dbReference type="ARBA" id="ARBA00022527"/>
    </source>
</evidence>
<keyword evidence="6 15" id="KW-0723">Serine/threonine-protein kinase</keyword>
<dbReference type="InterPro" id="IPR001245">
    <property type="entry name" value="Ser-Thr/Tyr_kinase_cat_dom"/>
</dbReference>
<evidence type="ECO:0000256" key="7">
    <source>
        <dbReference type="ARBA" id="ARBA00022679"/>
    </source>
</evidence>
<comment type="catalytic activity">
    <reaction evidence="13">
        <text>L-threonyl-[protein] + ATP = O-phospho-L-threonyl-[protein] + ADP + H(+)</text>
        <dbReference type="Rhea" id="RHEA:46608"/>
        <dbReference type="Rhea" id="RHEA-COMP:11060"/>
        <dbReference type="Rhea" id="RHEA-COMP:11605"/>
        <dbReference type="ChEBI" id="CHEBI:15378"/>
        <dbReference type="ChEBI" id="CHEBI:30013"/>
        <dbReference type="ChEBI" id="CHEBI:30616"/>
        <dbReference type="ChEBI" id="CHEBI:61977"/>
        <dbReference type="ChEBI" id="CHEBI:456216"/>
        <dbReference type="EC" id="2.7.11.25"/>
    </reaction>
</comment>
<reference evidence="22 23" key="1">
    <citation type="submission" date="2025-04" db="UniProtKB">
        <authorList>
            <consortium name="RefSeq"/>
        </authorList>
    </citation>
    <scope>IDENTIFICATION</scope>
</reference>
<keyword evidence="12" id="KW-0472">Membrane</keyword>
<keyword evidence="11 15" id="KW-0067">ATP-binding</keyword>
<dbReference type="InterPro" id="IPR011009">
    <property type="entry name" value="Kinase-like_dom_sf"/>
</dbReference>
<dbReference type="PIRSF" id="PIRSF038165">
    <property type="entry name" value="MAPKKK12_MAPKKK13"/>
    <property type="match status" value="1"/>
</dbReference>
<name>A0A9W2Z595_BIOGL</name>
<feature type="compositionally biased region" description="Polar residues" evidence="19">
    <location>
        <begin position="980"/>
        <end position="989"/>
    </location>
</feature>
<dbReference type="GO" id="GO:0016020">
    <property type="term" value="C:membrane"/>
    <property type="evidence" value="ECO:0007669"/>
    <property type="project" value="UniProtKB-SubCell"/>
</dbReference>
<dbReference type="PROSITE" id="PS00108">
    <property type="entry name" value="PROTEIN_KINASE_ST"/>
    <property type="match status" value="1"/>
</dbReference>
<evidence type="ECO:0000256" key="10">
    <source>
        <dbReference type="ARBA" id="ARBA00022777"/>
    </source>
</evidence>
<feature type="compositionally biased region" description="Basic and acidic residues" evidence="19">
    <location>
        <begin position="666"/>
        <end position="690"/>
    </location>
</feature>
<feature type="domain" description="Protein kinase" evidence="20">
    <location>
        <begin position="192"/>
        <end position="433"/>
    </location>
</feature>
<dbReference type="InterPro" id="IPR017419">
    <property type="entry name" value="MAP3K12_MAP3K13"/>
</dbReference>
<feature type="region of interest" description="Disordered" evidence="19">
    <location>
        <begin position="881"/>
        <end position="907"/>
    </location>
</feature>
<dbReference type="RefSeq" id="XP_055870103.1">
    <property type="nucleotide sequence ID" value="XM_056014128.1"/>
</dbReference>
<evidence type="ECO:0000256" key="17">
    <source>
        <dbReference type="PIRSR" id="PIRSR038165-51"/>
    </source>
</evidence>
<dbReference type="PRINTS" id="PR00109">
    <property type="entry name" value="TYRKINASE"/>
</dbReference>
<dbReference type="GO" id="GO:0005737">
    <property type="term" value="C:cytoplasm"/>
    <property type="evidence" value="ECO:0007669"/>
    <property type="project" value="UniProtKB-SubCell"/>
</dbReference>
<evidence type="ECO:0000256" key="4">
    <source>
        <dbReference type="ARBA" id="ARBA00012406"/>
    </source>
</evidence>
<feature type="region of interest" description="Disordered" evidence="19">
    <location>
        <begin position="1"/>
        <end position="28"/>
    </location>
</feature>
<accession>A0A9W2Z595</accession>
<dbReference type="AlphaFoldDB" id="A0A9W2Z595"/>
<keyword evidence="5" id="KW-0963">Cytoplasm</keyword>
<evidence type="ECO:0000313" key="25">
    <source>
        <dbReference type="RefSeq" id="XP_055870104.1"/>
    </source>
</evidence>
<evidence type="ECO:0000256" key="2">
    <source>
        <dbReference type="ARBA" id="ARBA00004496"/>
    </source>
</evidence>
<feature type="compositionally biased region" description="Polar residues" evidence="19">
    <location>
        <begin position="616"/>
        <end position="634"/>
    </location>
</feature>
<feature type="compositionally biased region" description="Polar residues" evidence="19">
    <location>
        <begin position="565"/>
        <end position="585"/>
    </location>
</feature>
<feature type="binding site" evidence="17">
    <location>
        <begin position="198"/>
        <end position="206"/>
    </location>
    <ligand>
        <name>ATP</name>
        <dbReference type="ChEBI" id="CHEBI:30616"/>
    </ligand>
</feature>
<evidence type="ECO:0000313" key="22">
    <source>
        <dbReference type="RefSeq" id="XP_055870101.1"/>
    </source>
</evidence>
<dbReference type="InterPro" id="IPR051681">
    <property type="entry name" value="Ser/Thr_Kinases-Pseudokinases"/>
</dbReference>
<feature type="compositionally biased region" description="Low complexity" evidence="19">
    <location>
        <begin position="1062"/>
        <end position="1077"/>
    </location>
</feature>
<evidence type="ECO:0000313" key="23">
    <source>
        <dbReference type="RefSeq" id="XP_055870102.1"/>
    </source>
</evidence>
<sequence length="1091" mass="121476">MTLERNVPPPAASLHTSTMSAKPSSGTMAGGVGTLYPSPTGLDVLRKDEPMYSRNSPNMLNILTASSDLEFSNRTEIGVLLSPITSMLHVMTTSSDVDFTNSMLRVDHDGLSSSSSVVSTGPTTAHSAPVTPTHNPDGSVDVGYRTGSQRGFFQGLLGCLRPVWTILGKAAAAELKQQVSSSDDWEIPFESITDLQWLGSGAQGAVFLGKLCNEEVAVKKVRDVKETDIRNLRKLNHPNIISFKGVCTQAPCYCIIMEYCPYGQLYEVLRDGKEIPPTLVLDWAKQIASGMNYLHSHKIIHRDLKSPNVLVASNDIVKISDFGTSREWNEKSTKMSFAGTVAWMAPEVIRNEMCSEKVDIWSYGVVLWELLTAEVPYKDVDSSAIIWGVGSNSLHLPVPGTCPEGFKLLMRQCWSAKPRNRPSFRQILMHLEIASAELLRFSREDFSESQEIWRKEIRENFQKMKAEGSNLPQLEEELIKRRKEELRHAQDVREHYERKLERANNLYMELTACMLQLEKRERELIKREQQLTLYNKRRKSIVRPIIKAQEKLDRLGKKRTHRSGSEVTTPDSMKNTEGSMTTSSELVPPSPTKMRARKSRHRRNNSRGSMKDITSPLKSQSTYEASLDTQTSDKLNPAGLHPTDHAPYPGTFKFLGPATAIREYRSEDEADGQETRLTHMENNIKKRQECCSRSSSTSATRHSPISKHSPVSKHLPASKQNSSSYQDNNINDVCFGCDGGCSDATCSSQRSSQVSADVESTCDLSPLPSPKQNLETMSEKSSPDIDLSSRPETGSGSCSCSPVTSPADILETQSNPVREKDSNENLNYPINSSATESCHLTSGQLEESLQDSPTTNSNNIHSLCNNTTSNNQLLAVNSGFKRVHSSQDMRRQKNRSPSRRIRESDLMEGRSYENIRGYNTLGNLETNCFQSGIEKRNESPEKTNALKKFRNTKHSEDSWSEEEGDVSEDDESSSHPPCRQSLSTLSSEGVLSEEDMTSDRSGHQDGSGDNGLLSTGSAENLQAELTKFTNIPDGLSDREKTVRKMKNKVNSPDRIFEKCDTETSSSSDECSDMTVSSTIHKTRSLETSTHW</sequence>
<feature type="compositionally biased region" description="Polar residues" evidence="19">
    <location>
        <begin position="14"/>
        <end position="27"/>
    </location>
</feature>
<dbReference type="RefSeq" id="XP_055870102.1">
    <property type="nucleotide sequence ID" value="XM_056014127.1"/>
</dbReference>
<dbReference type="GO" id="GO:0004709">
    <property type="term" value="F:MAP kinase kinase kinase activity"/>
    <property type="evidence" value="ECO:0007669"/>
    <property type="project" value="UniProtKB-EC"/>
</dbReference>
<keyword evidence="7 15" id="KW-0808">Transferase</keyword>
<feature type="compositionally biased region" description="Low complexity" evidence="19">
    <location>
        <begin position="692"/>
        <end position="703"/>
    </location>
</feature>
<evidence type="ECO:0000256" key="1">
    <source>
        <dbReference type="ARBA" id="ARBA00004370"/>
    </source>
</evidence>
<feature type="compositionally biased region" description="Polar residues" evidence="19">
    <location>
        <begin position="120"/>
        <end position="136"/>
    </location>
</feature>
<evidence type="ECO:0000313" key="24">
    <source>
        <dbReference type="RefSeq" id="XP_055870103.1"/>
    </source>
</evidence>
<feature type="region of interest" description="Disordered" evidence="19">
    <location>
        <begin position="1060"/>
        <end position="1091"/>
    </location>
</feature>
<dbReference type="InterPro" id="IPR008271">
    <property type="entry name" value="Ser/Thr_kinase_AS"/>
</dbReference>
<comment type="catalytic activity">
    <reaction evidence="14">
        <text>L-seryl-[protein] + ATP = O-phospho-L-seryl-[protein] + ADP + H(+)</text>
        <dbReference type="Rhea" id="RHEA:17989"/>
        <dbReference type="Rhea" id="RHEA-COMP:9863"/>
        <dbReference type="Rhea" id="RHEA-COMP:11604"/>
        <dbReference type="ChEBI" id="CHEBI:15378"/>
        <dbReference type="ChEBI" id="CHEBI:29999"/>
        <dbReference type="ChEBI" id="CHEBI:30616"/>
        <dbReference type="ChEBI" id="CHEBI:83421"/>
        <dbReference type="ChEBI" id="CHEBI:456216"/>
        <dbReference type="EC" id="2.7.11.25"/>
    </reaction>
</comment>
<evidence type="ECO:0000256" key="8">
    <source>
        <dbReference type="ARBA" id="ARBA00022737"/>
    </source>
</evidence>
<evidence type="ECO:0000256" key="16">
    <source>
        <dbReference type="PIRSR" id="PIRSR038165-50"/>
    </source>
</evidence>
<evidence type="ECO:0000256" key="18">
    <source>
        <dbReference type="SAM" id="Coils"/>
    </source>
</evidence>
<feature type="region of interest" description="Disordered" evidence="19">
    <location>
        <begin position="666"/>
        <end position="725"/>
    </location>
</feature>
<feature type="compositionally biased region" description="Basic and acidic residues" evidence="19">
    <location>
        <begin position="777"/>
        <end position="789"/>
    </location>
</feature>
<comment type="similarity">
    <text evidence="3 15">Belongs to the protein kinase superfamily. STE Ser/Thr protein kinase family. MAP kinase kinase kinase subfamily.</text>
</comment>
<evidence type="ECO:0000256" key="9">
    <source>
        <dbReference type="ARBA" id="ARBA00022741"/>
    </source>
</evidence>
<dbReference type="PANTHER" id="PTHR44329">
    <property type="entry name" value="SERINE/THREONINE-PROTEIN KINASE TNNI3K-RELATED"/>
    <property type="match status" value="1"/>
</dbReference>
<evidence type="ECO:0000259" key="20">
    <source>
        <dbReference type="PROSITE" id="PS50011"/>
    </source>
</evidence>
<dbReference type="GeneID" id="106074070"/>
<dbReference type="Gene3D" id="1.10.510.10">
    <property type="entry name" value="Transferase(Phosphotransferase) domain 1"/>
    <property type="match status" value="1"/>
</dbReference>
<dbReference type="OMA" id="REYKSED"/>
<dbReference type="SUPFAM" id="SSF56112">
    <property type="entry name" value="Protein kinase-like (PK-like)"/>
    <property type="match status" value="1"/>
</dbReference>
<feature type="compositionally biased region" description="Acidic residues" evidence="19">
    <location>
        <begin position="958"/>
        <end position="971"/>
    </location>
</feature>
<dbReference type="Pfam" id="PF07714">
    <property type="entry name" value="PK_Tyr_Ser-Thr"/>
    <property type="match status" value="1"/>
</dbReference>
<evidence type="ECO:0000256" key="5">
    <source>
        <dbReference type="ARBA" id="ARBA00022490"/>
    </source>
</evidence>
<dbReference type="OrthoDB" id="339325at2759"/>
<feature type="compositionally biased region" description="Polar residues" evidence="19">
    <location>
        <begin position="790"/>
        <end position="804"/>
    </location>
</feature>
<dbReference type="GO" id="GO:0005524">
    <property type="term" value="F:ATP binding"/>
    <property type="evidence" value="ECO:0007669"/>
    <property type="project" value="UniProtKB-KW"/>
</dbReference>
<dbReference type="RefSeq" id="XP_055870104.1">
    <property type="nucleotide sequence ID" value="XM_056014129.1"/>
</dbReference>
<dbReference type="Proteomes" id="UP001165740">
    <property type="component" value="Chromosome 16"/>
</dbReference>
<evidence type="ECO:0000256" key="11">
    <source>
        <dbReference type="ARBA" id="ARBA00022840"/>
    </source>
</evidence>
<evidence type="ECO:0000256" key="13">
    <source>
        <dbReference type="ARBA" id="ARBA00047559"/>
    </source>
</evidence>
<feature type="compositionally biased region" description="Polar residues" evidence="19">
    <location>
        <begin position="824"/>
        <end position="862"/>
    </location>
</feature>
<organism evidence="21 24">
    <name type="scientific">Biomphalaria glabrata</name>
    <name type="common">Bloodfluke planorb</name>
    <name type="synonym">Freshwater snail</name>
    <dbReference type="NCBI Taxonomy" id="6526"/>
    <lineage>
        <taxon>Eukaryota</taxon>
        <taxon>Metazoa</taxon>
        <taxon>Spiralia</taxon>
        <taxon>Lophotrochozoa</taxon>
        <taxon>Mollusca</taxon>
        <taxon>Gastropoda</taxon>
        <taxon>Heterobranchia</taxon>
        <taxon>Euthyneura</taxon>
        <taxon>Panpulmonata</taxon>
        <taxon>Hygrophila</taxon>
        <taxon>Lymnaeoidea</taxon>
        <taxon>Planorbidae</taxon>
        <taxon>Biomphalaria</taxon>
    </lineage>
</organism>